<feature type="transmembrane region" description="Helical" evidence="6">
    <location>
        <begin position="89"/>
        <end position="109"/>
    </location>
</feature>
<evidence type="ECO:0000313" key="7">
    <source>
        <dbReference type="EMBL" id="PWK77724.1"/>
    </source>
</evidence>
<dbReference type="RefSeq" id="WP_146203117.1">
    <property type="nucleotide sequence ID" value="NZ_QGHA01000004.1"/>
</dbReference>
<evidence type="ECO:0000256" key="6">
    <source>
        <dbReference type="SAM" id="Phobius"/>
    </source>
</evidence>
<organism evidence="7 8">
    <name type="scientific">Mucilaginibacter oryzae</name>
    <dbReference type="NCBI Taxonomy" id="468058"/>
    <lineage>
        <taxon>Bacteria</taxon>
        <taxon>Pseudomonadati</taxon>
        <taxon>Bacteroidota</taxon>
        <taxon>Sphingobacteriia</taxon>
        <taxon>Sphingobacteriales</taxon>
        <taxon>Sphingobacteriaceae</taxon>
        <taxon>Mucilaginibacter</taxon>
    </lineage>
</organism>
<evidence type="ECO:0000256" key="2">
    <source>
        <dbReference type="ARBA" id="ARBA00022475"/>
    </source>
</evidence>
<keyword evidence="3 6" id="KW-0812">Transmembrane</keyword>
<keyword evidence="2" id="KW-1003">Cell membrane</keyword>
<evidence type="ECO:0000313" key="8">
    <source>
        <dbReference type="Proteomes" id="UP000245678"/>
    </source>
</evidence>
<feature type="transmembrane region" description="Helical" evidence="6">
    <location>
        <begin position="184"/>
        <end position="204"/>
    </location>
</feature>
<dbReference type="EMBL" id="QGHA01000004">
    <property type="protein sequence ID" value="PWK77724.1"/>
    <property type="molecule type" value="Genomic_DNA"/>
</dbReference>
<evidence type="ECO:0000256" key="1">
    <source>
        <dbReference type="ARBA" id="ARBA00004651"/>
    </source>
</evidence>
<feature type="transmembrane region" description="Helical" evidence="6">
    <location>
        <begin position="225"/>
        <end position="247"/>
    </location>
</feature>
<dbReference type="GO" id="GO:0005886">
    <property type="term" value="C:plasma membrane"/>
    <property type="evidence" value="ECO:0007669"/>
    <property type="project" value="UniProtKB-SubCell"/>
</dbReference>
<feature type="transmembrane region" description="Helical" evidence="6">
    <location>
        <begin position="371"/>
        <end position="390"/>
    </location>
</feature>
<comment type="caution">
    <text evidence="7">The sequence shown here is derived from an EMBL/GenBank/DDBJ whole genome shotgun (WGS) entry which is preliminary data.</text>
</comment>
<evidence type="ECO:0000256" key="3">
    <source>
        <dbReference type="ARBA" id="ARBA00022692"/>
    </source>
</evidence>
<dbReference type="PANTHER" id="PTHR30250">
    <property type="entry name" value="PST FAMILY PREDICTED COLANIC ACID TRANSPORTER"/>
    <property type="match status" value="1"/>
</dbReference>
<accession>A0A316H9L4</accession>
<name>A0A316H9L4_9SPHI</name>
<gene>
    <name evidence="7" type="ORF">LX99_02609</name>
</gene>
<feature type="transmembrane region" description="Helical" evidence="6">
    <location>
        <begin position="12"/>
        <end position="34"/>
    </location>
</feature>
<feature type="transmembrane region" description="Helical" evidence="6">
    <location>
        <begin position="465"/>
        <end position="485"/>
    </location>
</feature>
<feature type="transmembrane region" description="Helical" evidence="6">
    <location>
        <begin position="430"/>
        <end position="453"/>
    </location>
</feature>
<feature type="transmembrane region" description="Helical" evidence="6">
    <location>
        <begin position="267"/>
        <end position="288"/>
    </location>
</feature>
<protein>
    <submittedName>
        <fullName evidence="7">O-antigen/teichoic acid export membrane protein</fullName>
    </submittedName>
</protein>
<dbReference type="PANTHER" id="PTHR30250:SF26">
    <property type="entry name" value="PSMA PROTEIN"/>
    <property type="match status" value="1"/>
</dbReference>
<keyword evidence="8" id="KW-1185">Reference proteome</keyword>
<feature type="transmembrane region" description="Helical" evidence="6">
    <location>
        <begin position="396"/>
        <end position="418"/>
    </location>
</feature>
<dbReference type="AlphaFoldDB" id="A0A316H9L4"/>
<comment type="subcellular location">
    <subcellularLocation>
        <location evidence="1">Cell membrane</location>
        <topology evidence="1">Multi-pass membrane protein</topology>
    </subcellularLocation>
</comment>
<evidence type="ECO:0000256" key="5">
    <source>
        <dbReference type="ARBA" id="ARBA00023136"/>
    </source>
</evidence>
<reference evidence="7 8" key="1">
    <citation type="submission" date="2018-05" db="EMBL/GenBank/DDBJ databases">
        <title>Genomic Encyclopedia of Archaeal and Bacterial Type Strains, Phase II (KMG-II): from individual species to whole genera.</title>
        <authorList>
            <person name="Goeker M."/>
        </authorList>
    </citation>
    <scope>NUCLEOTIDE SEQUENCE [LARGE SCALE GENOMIC DNA]</scope>
    <source>
        <strain evidence="7 8">DSM 19975</strain>
    </source>
</reference>
<evidence type="ECO:0000256" key="4">
    <source>
        <dbReference type="ARBA" id="ARBA00022989"/>
    </source>
</evidence>
<feature type="transmembrane region" description="Helical" evidence="6">
    <location>
        <begin position="309"/>
        <end position="329"/>
    </location>
</feature>
<feature type="transmembrane region" description="Helical" evidence="6">
    <location>
        <begin position="129"/>
        <end position="148"/>
    </location>
</feature>
<dbReference type="Proteomes" id="UP000245678">
    <property type="component" value="Unassembled WGS sequence"/>
</dbReference>
<sequence length="502" mass="57443">MSSSKRILSGVIWSSLGNVISALYSFFSVPILLFHFGKQHYGLIGLALSVNVYLKLMDMGFSSGNVKFFSEWIVKKEYVNLNKLFQSSLAFYGTIGIVNAIILSVVSFYAKSIFSLSDSDADILHSMFYVLMISAFFGWLSALLDQFLRANEIIGWEQRLMIFSRLLQVLALYLTVKFDFSVKLFFALTTFSSLIIIPFSVWKINTLKFKITYFPKYHSEIFKKILPYCLSLFSFGIFQFSAIYLRPIILSMRSNVGAVAEYRILEGFANMVLLLGSSFTTVILPSASKAKAMNDRVKMDKIAYNGTKYVSVFLSIIVFGFVLVSRDVLNLYVGNTYDYLWVWLVVWIITLLAAHTSAISSLVLSETNLRPIVIMSSFSSISSLTIAWFLTPSYRVGGVVFGYLFYNIFQMGFYYIYYYPRVMQLNSLKIFIKSFFIPSVFVAAIACLVFYVYPHVFHNHGYNKVFLSGAIYMFILLPVIFFLVMDEGDRIFIKQLLKIKQK</sequence>
<dbReference type="InterPro" id="IPR050833">
    <property type="entry name" value="Poly_Biosynth_Transport"/>
</dbReference>
<keyword evidence="5 6" id="KW-0472">Membrane</keyword>
<proteinExistence type="predicted"/>
<keyword evidence="4 6" id="KW-1133">Transmembrane helix</keyword>
<feature type="transmembrane region" description="Helical" evidence="6">
    <location>
        <begin position="341"/>
        <end position="364"/>
    </location>
</feature>